<dbReference type="KEGG" id="pum:HGP31_27445"/>
<accession>A0AAE7A2A4</accession>
<protein>
    <submittedName>
        <fullName evidence="1">Integrase</fullName>
    </submittedName>
</protein>
<reference evidence="1 2" key="1">
    <citation type="submission" date="2020-04" db="EMBL/GenBank/DDBJ databases">
        <authorList>
            <person name="Yao Y."/>
            <person name="He Z."/>
        </authorList>
    </citation>
    <scope>NUCLEOTIDE SEQUENCE [LARGE SCALE GENOMIC DNA]</scope>
    <source>
        <strain evidence="1 2">CY-1</strain>
    </source>
</reference>
<evidence type="ECO:0000313" key="2">
    <source>
        <dbReference type="Proteomes" id="UP000501367"/>
    </source>
</evidence>
<evidence type="ECO:0000313" key="1">
    <source>
        <dbReference type="EMBL" id="QJC81841.1"/>
    </source>
</evidence>
<gene>
    <name evidence="1" type="ORF">HGP31_27445</name>
</gene>
<organism evidence="1 2">
    <name type="scientific">Pseudomonas umsongensis</name>
    <dbReference type="NCBI Taxonomy" id="198618"/>
    <lineage>
        <taxon>Bacteria</taxon>
        <taxon>Pseudomonadati</taxon>
        <taxon>Pseudomonadota</taxon>
        <taxon>Gammaproteobacteria</taxon>
        <taxon>Pseudomonadales</taxon>
        <taxon>Pseudomonadaceae</taxon>
        <taxon>Pseudomonas</taxon>
    </lineage>
</organism>
<dbReference type="AlphaFoldDB" id="A0AAE7A2A4"/>
<proteinExistence type="predicted"/>
<dbReference type="Proteomes" id="UP000501367">
    <property type="component" value="Chromosome"/>
</dbReference>
<sequence>MSSTFFSDLFSGVAGVGSVPPDPYDEEDGVPPDSFVMCRDRDGNATAVYGDDVWDLNPYRLSANRVNLFRFDGMLDGEGVERRRLINEVKYIFFCLIFYVSAGHIGRLSPSSLLQYYTVLRSAVRYCYAQRDREMVGVLSLQQLFTIPIYLAAFLRECKMCQSKVKKLRALLRHLVSVGEKRLGYRIQGVFDVDFGLEGYREGLQHPVIPTRIYLEIINILGDRVDQIFSGIDSLEEFIASFEDRVYGTSINFQRCTMKVSKRDVRPIFEEAIAQHQLNSVFAGDFICKERMGLSLALAKVQYIIKTIIHTYTGMRDQEVARLPYNCLSQSVVVPDTTDSRGVVRDRARMVDLISTTTKFEGYRQVEAWLATEDVIKAVKVGQAICRGLSKIYKTDVNDMPLFLNPSIIVRKGDIEVGVTIWRVEAKPESLATSILIEQSDLAELAATDPGRDFSAENSFAVGMPWNLTSHQFRRSLAFYGSSSGFISLPSLKKQYKHMTLQMARYYANNFENLKTIFGYYDSEKKEFVLPQNHMAYEFQMGMPMSVAYDILTEVLGENIPLFGGVGSYINKQRQRLESGEAQIADVRAETMKRVANGHLRYRPTLLGGCTKVGECDSYLLGDFTTCLSCEGSIIKPQKLDEAIKDAERELAVYEEGSGEYQITKGDWDRLVRYRHRLINVMEVE</sequence>
<name>A0AAE7A2A4_9PSED</name>
<dbReference type="EMBL" id="CP051487">
    <property type="protein sequence ID" value="QJC81841.1"/>
    <property type="molecule type" value="Genomic_DNA"/>
</dbReference>